<dbReference type="AlphaFoldDB" id="A0A2N1NK92"/>
<organism evidence="1 2">
    <name type="scientific">Rhizophagus irregularis</name>
    <dbReference type="NCBI Taxonomy" id="588596"/>
    <lineage>
        <taxon>Eukaryota</taxon>
        <taxon>Fungi</taxon>
        <taxon>Fungi incertae sedis</taxon>
        <taxon>Mucoromycota</taxon>
        <taxon>Glomeromycotina</taxon>
        <taxon>Glomeromycetes</taxon>
        <taxon>Glomerales</taxon>
        <taxon>Glomeraceae</taxon>
        <taxon>Rhizophagus</taxon>
    </lineage>
</organism>
<protein>
    <submittedName>
        <fullName evidence="1">Uncharacterized protein</fullName>
    </submittedName>
</protein>
<proteinExistence type="predicted"/>
<dbReference type="EMBL" id="LLXL01000313">
    <property type="protein sequence ID" value="PKK74271.1"/>
    <property type="molecule type" value="Genomic_DNA"/>
</dbReference>
<reference evidence="1 2" key="1">
    <citation type="submission" date="2016-04" db="EMBL/GenBank/DDBJ databases">
        <title>Genome analyses suggest a sexual origin of heterokaryosis in a supposedly ancient asexual fungus.</title>
        <authorList>
            <person name="Ropars J."/>
            <person name="Sedzielewska K."/>
            <person name="Noel J."/>
            <person name="Charron P."/>
            <person name="Farinelli L."/>
            <person name="Marton T."/>
            <person name="Kruger M."/>
            <person name="Pelin A."/>
            <person name="Brachmann A."/>
            <person name="Corradi N."/>
        </authorList>
    </citation>
    <scope>NUCLEOTIDE SEQUENCE [LARGE SCALE GENOMIC DNA]</scope>
    <source>
        <strain evidence="1 2">C2</strain>
    </source>
</reference>
<name>A0A2N1NK92_9GLOM</name>
<evidence type="ECO:0000313" key="1">
    <source>
        <dbReference type="EMBL" id="PKK74271.1"/>
    </source>
</evidence>
<evidence type="ECO:0000313" key="2">
    <source>
        <dbReference type="Proteomes" id="UP000233469"/>
    </source>
</evidence>
<reference evidence="1 2" key="2">
    <citation type="submission" date="2017-10" db="EMBL/GenBank/DDBJ databases">
        <title>Extensive intraspecific genome diversity in a model arbuscular mycorrhizal fungus.</title>
        <authorList>
            <person name="Chen E.C.H."/>
            <person name="Morin E."/>
            <person name="Baudet D."/>
            <person name="Noel J."/>
            <person name="Ndikumana S."/>
            <person name="Charron P."/>
            <person name="St-Onge C."/>
            <person name="Giorgi J."/>
            <person name="Grigoriev I.V."/>
            <person name="Roux C."/>
            <person name="Martin F.M."/>
            <person name="Corradi N."/>
        </authorList>
    </citation>
    <scope>NUCLEOTIDE SEQUENCE [LARGE SCALE GENOMIC DNA]</scope>
    <source>
        <strain evidence="1 2">C2</strain>
    </source>
</reference>
<accession>A0A2N1NK92</accession>
<comment type="caution">
    <text evidence="1">The sequence shown here is derived from an EMBL/GenBank/DDBJ whole genome shotgun (WGS) entry which is preliminary data.</text>
</comment>
<sequence length="54" mass="6039">MDPDPLKSPHLTTFTITGKEVTGLIISNYRPTCLTCCYNRCYSSSTNSQYISCL</sequence>
<dbReference type="Proteomes" id="UP000233469">
    <property type="component" value="Unassembled WGS sequence"/>
</dbReference>
<gene>
    <name evidence="1" type="ORF">RhiirC2_739172</name>
</gene>